<reference evidence="3" key="1">
    <citation type="journal article" date="2016" name="Fungal Genet. Biol.">
        <title>Insights into natural products biosynthesis from analysis of 490 polyketide synthases from Fusarium.</title>
        <authorList>
            <person name="Brown D.W."/>
            <person name="Proctor R.H."/>
        </authorList>
    </citation>
    <scope>NUCLEOTIDE SEQUENCE</scope>
    <source>
        <strain evidence="3">NRRL 22049</strain>
    </source>
</reference>
<evidence type="ECO:0000313" key="3">
    <source>
        <dbReference type="EMBL" id="AMD38955.1"/>
    </source>
</evidence>
<evidence type="ECO:0000256" key="2">
    <source>
        <dbReference type="ARBA" id="ARBA00023002"/>
    </source>
</evidence>
<dbReference type="SUPFAM" id="SSF51735">
    <property type="entry name" value="NAD(P)-binding Rossmann-fold domains"/>
    <property type="match status" value="1"/>
</dbReference>
<keyword evidence="2" id="KW-0560">Oxidoreductase</keyword>
<dbReference type="PRINTS" id="PR00081">
    <property type="entry name" value="GDHRDH"/>
</dbReference>
<accession>A0A0X8IJ54</accession>
<name>A0A0X8IJ54_GIBTH</name>
<dbReference type="CDD" id="cd05233">
    <property type="entry name" value="SDR_c"/>
    <property type="match status" value="1"/>
</dbReference>
<dbReference type="GO" id="GO:0050664">
    <property type="term" value="F:oxidoreductase activity, acting on NAD(P)H, oxygen as acceptor"/>
    <property type="evidence" value="ECO:0007669"/>
    <property type="project" value="TreeGrafter"/>
</dbReference>
<gene>
    <name evidence="3" type="primary">RED1</name>
</gene>
<proteinExistence type="evidence at transcript level"/>
<dbReference type="EMBL" id="KU171673">
    <property type="protein sequence ID" value="AMD38955.1"/>
    <property type="molecule type" value="mRNA"/>
</dbReference>
<dbReference type="InterPro" id="IPR036291">
    <property type="entry name" value="NAD(P)-bd_dom_sf"/>
</dbReference>
<protein>
    <submittedName>
        <fullName evidence="3">Reductase</fullName>
    </submittedName>
</protein>
<dbReference type="AlphaFoldDB" id="A0A0X8IJ54"/>
<dbReference type="PANTHER" id="PTHR43008:SF4">
    <property type="entry name" value="CHAIN DEHYDROGENASE, PUTATIVE (AFU_ORTHOLOGUE AFUA_4G08710)-RELATED"/>
    <property type="match status" value="1"/>
</dbReference>
<dbReference type="PANTHER" id="PTHR43008">
    <property type="entry name" value="BENZIL REDUCTASE"/>
    <property type="match status" value="1"/>
</dbReference>
<dbReference type="GO" id="GO:0016616">
    <property type="term" value="F:oxidoreductase activity, acting on the CH-OH group of donors, NAD or NADP as acceptor"/>
    <property type="evidence" value="ECO:0007669"/>
    <property type="project" value="UniProtKB-ARBA"/>
</dbReference>
<evidence type="ECO:0000256" key="1">
    <source>
        <dbReference type="ARBA" id="ARBA00006484"/>
    </source>
</evidence>
<dbReference type="InterPro" id="IPR002347">
    <property type="entry name" value="SDR_fam"/>
</dbReference>
<dbReference type="Gene3D" id="3.40.50.720">
    <property type="entry name" value="NAD(P)-binding Rossmann-like Domain"/>
    <property type="match status" value="1"/>
</dbReference>
<organism evidence="3">
    <name type="scientific">Gibberella thapsina</name>
    <name type="common">Grain mold fungus</name>
    <name type="synonym">Fusarium thapsinum</name>
    <dbReference type="NCBI Taxonomy" id="120644"/>
    <lineage>
        <taxon>Eukaryota</taxon>
        <taxon>Fungi</taxon>
        <taxon>Dikarya</taxon>
        <taxon>Ascomycota</taxon>
        <taxon>Pezizomycotina</taxon>
        <taxon>Sordariomycetes</taxon>
        <taxon>Hypocreomycetidae</taxon>
        <taxon>Hypocreales</taxon>
        <taxon>Nectriaceae</taxon>
        <taxon>Fusarium</taxon>
        <taxon>Fusarium fujikuroi species complex</taxon>
    </lineage>
</organism>
<sequence length="290" mass="31133">MAPLPLPGFSSFTKSWHSEPYPFISPTRPELSAAGKNVVITGGGTGIGQATGIALAQAGAESIFIVGRRLEQLQISAKEIQAANSSTQVLFGTGDVTKFEFISTAMKKIVDKLGKIDIFIANAGMLPKPGPVYGYDEAQLRQGFEVNVIGVFNSLQAFLPLAAPDAKVIYVGSGICHWSLMAEVPGVFSYAAAKAAALKMVDYFAFENPHIHVVSIQPGIIATGINPDLSVGFDTVELPAHFMVWIASEEAQFLKGKFVWANWDAQELLARAKEIESTMLLRVTLNGVDM</sequence>
<comment type="similarity">
    <text evidence="1">Belongs to the short-chain dehydrogenases/reductases (SDR) family.</text>
</comment>
<dbReference type="Pfam" id="PF00106">
    <property type="entry name" value="adh_short"/>
    <property type="match status" value="1"/>
</dbReference>